<dbReference type="PANTHER" id="PTHR23306">
    <property type="entry name" value="TUMOR SUSCEPTIBILITY GENE 101 PROTEIN-RELATED"/>
    <property type="match status" value="1"/>
</dbReference>
<dbReference type="GO" id="GO:0043130">
    <property type="term" value="F:ubiquitin binding"/>
    <property type="evidence" value="ECO:0007669"/>
    <property type="project" value="TreeGrafter"/>
</dbReference>
<comment type="caution">
    <text evidence="2">The sequence shown here is derived from an EMBL/GenBank/DDBJ whole genome shotgun (WGS) entry which is preliminary data.</text>
</comment>
<dbReference type="Proteomes" id="UP000499080">
    <property type="component" value="Unassembled WGS sequence"/>
</dbReference>
<keyword evidence="3" id="KW-1185">Reference proteome</keyword>
<organism evidence="2 3">
    <name type="scientific">Araneus ventricosus</name>
    <name type="common">Orbweaver spider</name>
    <name type="synonym">Epeira ventricosa</name>
    <dbReference type="NCBI Taxonomy" id="182803"/>
    <lineage>
        <taxon>Eukaryota</taxon>
        <taxon>Metazoa</taxon>
        <taxon>Ecdysozoa</taxon>
        <taxon>Arthropoda</taxon>
        <taxon>Chelicerata</taxon>
        <taxon>Arachnida</taxon>
        <taxon>Araneae</taxon>
        <taxon>Araneomorphae</taxon>
        <taxon>Entelegynae</taxon>
        <taxon>Araneoidea</taxon>
        <taxon>Araneidae</taxon>
        <taxon>Araneus</taxon>
    </lineage>
</organism>
<dbReference type="GO" id="GO:0000813">
    <property type="term" value="C:ESCRT I complex"/>
    <property type="evidence" value="ECO:0007669"/>
    <property type="project" value="TreeGrafter"/>
</dbReference>
<gene>
    <name evidence="2" type="primary">Tsg101_0</name>
    <name evidence="2" type="ORF">AVEN_67911_1</name>
</gene>
<reference evidence="2 3" key="1">
    <citation type="journal article" date="2019" name="Sci. Rep.">
        <title>Orb-weaving spider Araneus ventricosus genome elucidates the spidroin gene catalogue.</title>
        <authorList>
            <person name="Kono N."/>
            <person name="Nakamura H."/>
            <person name="Ohtoshi R."/>
            <person name="Moran D.A.P."/>
            <person name="Shinohara A."/>
            <person name="Yoshida Y."/>
            <person name="Fujiwara M."/>
            <person name="Mori M."/>
            <person name="Tomita M."/>
            <person name="Arakawa K."/>
        </authorList>
    </citation>
    <scope>NUCLEOTIDE SEQUENCE [LARGE SCALE GENOMIC DNA]</scope>
</reference>
<dbReference type="GO" id="GO:0015031">
    <property type="term" value="P:protein transport"/>
    <property type="evidence" value="ECO:0007669"/>
    <property type="project" value="InterPro"/>
</dbReference>
<feature type="domain" description="UEV" evidence="1">
    <location>
        <begin position="73"/>
        <end position="216"/>
    </location>
</feature>
<protein>
    <submittedName>
        <fullName evidence="2">Tumor susceptibility gene 101 protein</fullName>
    </submittedName>
</protein>
<dbReference type="OrthoDB" id="306304at2759"/>
<feature type="non-terminal residue" evidence="2">
    <location>
        <position position="233"/>
    </location>
</feature>
<evidence type="ECO:0000313" key="3">
    <source>
        <dbReference type="Proteomes" id="UP000499080"/>
    </source>
</evidence>
<evidence type="ECO:0000313" key="2">
    <source>
        <dbReference type="EMBL" id="GBN90156.1"/>
    </source>
</evidence>
<dbReference type="AlphaFoldDB" id="A0A4Y2SRV9"/>
<dbReference type="SUPFAM" id="SSF54495">
    <property type="entry name" value="UBC-like"/>
    <property type="match status" value="1"/>
</dbReference>
<dbReference type="GO" id="GO:0008333">
    <property type="term" value="P:endosome to lysosome transport"/>
    <property type="evidence" value="ECO:0007669"/>
    <property type="project" value="TreeGrafter"/>
</dbReference>
<dbReference type="PROSITE" id="PS51322">
    <property type="entry name" value="UEV"/>
    <property type="match status" value="1"/>
</dbReference>
<dbReference type="PANTHER" id="PTHR23306:SF3">
    <property type="entry name" value="TUMOR SUPPRESSOR PROTEIN 101"/>
    <property type="match status" value="1"/>
</dbReference>
<name>A0A4Y2SRV9_ARAVE</name>
<dbReference type="InterPro" id="IPR008883">
    <property type="entry name" value="UEV_N"/>
</dbReference>
<dbReference type="Pfam" id="PF05743">
    <property type="entry name" value="UEV"/>
    <property type="match status" value="1"/>
</dbReference>
<dbReference type="EMBL" id="BGPR01023186">
    <property type="protein sequence ID" value="GBN90156.1"/>
    <property type="molecule type" value="Genomic_DNA"/>
</dbReference>
<dbReference type="CDD" id="cd11685">
    <property type="entry name" value="UEV_TSG101-like"/>
    <property type="match status" value="1"/>
</dbReference>
<accession>A0A4Y2SRV9</accession>
<dbReference type="Gene3D" id="3.10.110.10">
    <property type="entry name" value="Ubiquitin Conjugating Enzyme"/>
    <property type="match status" value="1"/>
</dbReference>
<dbReference type="InterPro" id="IPR016135">
    <property type="entry name" value="UBQ-conjugating_enzyme/RWD"/>
</dbReference>
<sequence>MPTKQVYCAMWSENLSGRAGNDIASAFHKILTVLVEENDITELITWSDSCVPQNRNSIISTVHKTTNHKMPQESIDGYVAKILSKYQYPDRAKRDVCDAIHRYRNLRPKLDTYVFNDGTRQELACLDGTIPVMYKGTYYHIPVCIWLLDSHPYNSPMCYVKPTPDMQIKASRHVDTNGRVYLPYLHNWNPDSSDLLGVIQVMIIVFGEQPPVYAKPKVNSSAYTTTPYPAEPS</sequence>
<dbReference type="InterPro" id="IPR052070">
    <property type="entry name" value="ESCRT-I_UEV_domain"/>
</dbReference>
<evidence type="ECO:0000259" key="1">
    <source>
        <dbReference type="PROSITE" id="PS51322"/>
    </source>
</evidence>
<proteinExistence type="predicted"/>